<protein>
    <submittedName>
        <fullName evidence="3">Uncharacterized protein</fullName>
    </submittedName>
</protein>
<feature type="compositionally biased region" description="Low complexity" evidence="2">
    <location>
        <begin position="424"/>
        <end position="439"/>
    </location>
</feature>
<dbReference type="NCBIfam" id="TIGR02174">
    <property type="entry name" value="CXXU_selWTH"/>
    <property type="match status" value="1"/>
</dbReference>
<proteinExistence type="predicted"/>
<dbReference type="InterPro" id="IPR008822">
    <property type="entry name" value="Endonuclease_RusA-like"/>
</dbReference>
<evidence type="ECO:0000313" key="4">
    <source>
        <dbReference type="Proteomes" id="UP000266841"/>
    </source>
</evidence>
<gene>
    <name evidence="3" type="ORF">THAOC_30985</name>
</gene>
<dbReference type="Pfam" id="PF05866">
    <property type="entry name" value="RusA"/>
    <property type="match status" value="1"/>
</dbReference>
<dbReference type="Pfam" id="PF10262">
    <property type="entry name" value="Rdx"/>
    <property type="match status" value="1"/>
</dbReference>
<dbReference type="Gene3D" id="3.30.1330.70">
    <property type="entry name" value="Holliday junction resolvase RusA"/>
    <property type="match status" value="1"/>
</dbReference>
<dbReference type="InterPro" id="IPR036614">
    <property type="entry name" value="RusA-like_sf"/>
</dbReference>
<dbReference type="Gene3D" id="3.40.30.10">
    <property type="entry name" value="Glutaredoxin"/>
    <property type="match status" value="1"/>
</dbReference>
<dbReference type="EMBL" id="AGNL01044207">
    <property type="protein sequence ID" value="EJK50081.1"/>
    <property type="molecule type" value="Genomic_DNA"/>
</dbReference>
<dbReference type="PANTHER" id="PTHR36417:SF2">
    <property type="entry name" value="SELENOPROTEIN DOMAIN PROTEIN (AFU_ORTHOLOGUE AFUA_1G05220)"/>
    <property type="match status" value="1"/>
</dbReference>
<dbReference type="OrthoDB" id="45663at2759"/>
<sequence length="634" mass="70521">ASSLTSDLRVRGLVVGNDSSGCSRHCFAFNFPRCCRGLLCWSSLRLPMCRSGARSPSEAAISLPEGVNVSIEYCSACRWLLRSVWLSSEILTTFANEPNLRSIELRPQSPPLTEGGQFVISAAVNGENITLWDRKIEGAFPEAKEIKQLIRNLVNPELDLGHSDKTKDDTESAKEEDCMECKEEQDQLTPRADGPTVSVSVEDLGLSSAFESQNFVSIEYSTGLSVDSSCNEIYHATYFASELLALVYARNSWWKQHKDDEKILDVPIVVDRVTLVPDRDVEDRSMKIYLGEELLYEQSGDNAASITSSQLRELVLAQVKGETNSDSFEMLDDDEAEEMRKRRATDATRVEALAYGIAWVLAPPVTCSAWRPHNLMFHFGIAIILLLHGIHAHGLVTQHSCRRIKWVGPETRVATLTSTKLAKSGGSITSSDSSSSDSSENGKRKKRKRAARSSTDDPEYWIDESDPFLLKSGLGLHANGANGIPSDHEKQINFTVRGNPRVLIRHRTARGFMYNPSKAAQLNFRDCVLELLPSRYRPTIVDDEDDSNDPKPQSHFVNNKPGHGRLKPQSPGKFHITRSDVDNLAKFVMDSLNGLLYVDDKQVISLKVMKVLDCEGLCLGSTDVRINLMRETLA</sequence>
<dbReference type="AlphaFoldDB" id="K0RMF2"/>
<dbReference type="PANTHER" id="PTHR36417">
    <property type="entry name" value="SELENOPROTEIN DOMAIN PROTEIN (AFU_ORTHOLOGUE AFUA_1G05220)"/>
    <property type="match status" value="1"/>
</dbReference>
<dbReference type="InterPro" id="IPR036249">
    <property type="entry name" value="Thioredoxin-like_sf"/>
</dbReference>
<keyword evidence="4" id="KW-1185">Reference proteome</keyword>
<evidence type="ECO:0000313" key="3">
    <source>
        <dbReference type="EMBL" id="EJK50081.1"/>
    </source>
</evidence>
<organism evidence="3 4">
    <name type="scientific">Thalassiosira oceanica</name>
    <name type="common">Marine diatom</name>
    <dbReference type="NCBI Taxonomy" id="159749"/>
    <lineage>
        <taxon>Eukaryota</taxon>
        <taxon>Sar</taxon>
        <taxon>Stramenopiles</taxon>
        <taxon>Ochrophyta</taxon>
        <taxon>Bacillariophyta</taxon>
        <taxon>Coscinodiscophyceae</taxon>
        <taxon>Thalassiosirophycidae</taxon>
        <taxon>Thalassiosirales</taxon>
        <taxon>Thalassiosiraceae</taxon>
        <taxon>Thalassiosira</taxon>
    </lineage>
</organism>
<dbReference type="GO" id="GO:0006281">
    <property type="term" value="P:DNA repair"/>
    <property type="evidence" value="ECO:0007669"/>
    <property type="project" value="InterPro"/>
</dbReference>
<evidence type="ECO:0000256" key="2">
    <source>
        <dbReference type="SAM" id="MobiDB-lite"/>
    </source>
</evidence>
<dbReference type="eggNOG" id="ENOG502R0Y7">
    <property type="taxonomic scope" value="Eukaryota"/>
</dbReference>
<dbReference type="GO" id="GO:0000287">
    <property type="term" value="F:magnesium ion binding"/>
    <property type="evidence" value="ECO:0007669"/>
    <property type="project" value="InterPro"/>
</dbReference>
<feature type="region of interest" description="Disordered" evidence="2">
    <location>
        <begin position="423"/>
        <end position="458"/>
    </location>
</feature>
<feature type="region of interest" description="Disordered" evidence="2">
    <location>
        <begin position="540"/>
        <end position="572"/>
    </location>
</feature>
<dbReference type="SUPFAM" id="SSF103084">
    <property type="entry name" value="Holliday junction resolvase RusA"/>
    <property type="match status" value="1"/>
</dbReference>
<accession>K0RMF2</accession>
<dbReference type="Proteomes" id="UP000266841">
    <property type="component" value="Unassembled WGS sequence"/>
</dbReference>
<evidence type="ECO:0000256" key="1">
    <source>
        <dbReference type="ARBA" id="ARBA00023284"/>
    </source>
</evidence>
<dbReference type="InterPro" id="IPR011893">
    <property type="entry name" value="Selenoprotein_Rdx-typ"/>
</dbReference>
<comment type="caution">
    <text evidence="3">The sequence shown here is derived from an EMBL/GenBank/DDBJ whole genome shotgun (WGS) entry which is preliminary data.</text>
</comment>
<feature type="non-terminal residue" evidence="3">
    <location>
        <position position="1"/>
    </location>
</feature>
<name>K0RMF2_THAOC</name>
<reference evidence="3 4" key="1">
    <citation type="journal article" date="2012" name="Genome Biol.">
        <title>Genome and low-iron response of an oceanic diatom adapted to chronic iron limitation.</title>
        <authorList>
            <person name="Lommer M."/>
            <person name="Specht M."/>
            <person name="Roy A.S."/>
            <person name="Kraemer L."/>
            <person name="Andreson R."/>
            <person name="Gutowska M.A."/>
            <person name="Wolf J."/>
            <person name="Bergner S.V."/>
            <person name="Schilhabel M.B."/>
            <person name="Klostermeier U.C."/>
            <person name="Beiko R.G."/>
            <person name="Rosenstiel P."/>
            <person name="Hippler M."/>
            <person name="Laroche J."/>
        </authorList>
    </citation>
    <scope>NUCLEOTIDE SEQUENCE [LARGE SCALE GENOMIC DNA]</scope>
    <source>
        <strain evidence="3 4">CCMP1005</strain>
    </source>
</reference>
<keyword evidence="1" id="KW-0676">Redox-active center</keyword>
<dbReference type="GO" id="GO:0006310">
    <property type="term" value="P:DNA recombination"/>
    <property type="evidence" value="ECO:0007669"/>
    <property type="project" value="InterPro"/>
</dbReference>
<dbReference type="SUPFAM" id="SSF52833">
    <property type="entry name" value="Thioredoxin-like"/>
    <property type="match status" value="1"/>
</dbReference>